<evidence type="ECO:0000259" key="7">
    <source>
        <dbReference type="Pfam" id="PF00156"/>
    </source>
</evidence>
<evidence type="ECO:0000256" key="3">
    <source>
        <dbReference type="ARBA" id="ARBA00022676"/>
    </source>
</evidence>
<accession>A0ABW3DHB2</accession>
<dbReference type="HAMAP" id="MF_01208">
    <property type="entry name" value="PyrE"/>
    <property type="match status" value="1"/>
</dbReference>
<keyword evidence="5 6" id="KW-0665">Pyrimidine biosynthesis</keyword>
<dbReference type="InterPro" id="IPR000836">
    <property type="entry name" value="PRTase_dom"/>
</dbReference>
<keyword evidence="4 6" id="KW-0808">Transferase</keyword>
<dbReference type="EMBL" id="JBHTIU010000095">
    <property type="protein sequence ID" value="MFD0871971.1"/>
    <property type="molecule type" value="Genomic_DNA"/>
</dbReference>
<gene>
    <name evidence="6 8" type="primary">pyrE</name>
    <name evidence="8" type="ORF">ACFQ03_22855</name>
</gene>
<dbReference type="PANTHER" id="PTHR19278">
    <property type="entry name" value="OROTATE PHOSPHORIBOSYLTRANSFERASE"/>
    <property type="match status" value="1"/>
</dbReference>
<dbReference type="NCBIfam" id="TIGR00336">
    <property type="entry name" value="pyrE"/>
    <property type="match status" value="1"/>
</dbReference>
<evidence type="ECO:0000256" key="1">
    <source>
        <dbReference type="ARBA" id="ARBA00004889"/>
    </source>
</evidence>
<sequence length="218" mass="23377">MNSTTHNLPREIAEALLQIGAVALSPNEPFTWSSGWLSPIYCDNRLTMSYPNIRNKVAEGFAAIIREQYPEVEIIAGTATGGIAHAAWVADKLNLPMVYVRSSAKGHGKQKQVEGVLNPGSKVVVIEDLISTGGSSLKAALAVREAGGDVLSVLSIFTYQFKEAQDAFAAEKIAMNSLSNYTALLEAAVELGKIKEEDLALLQSWRENPAAFGKDGAN</sequence>
<evidence type="ECO:0000313" key="8">
    <source>
        <dbReference type="EMBL" id="MFD0871971.1"/>
    </source>
</evidence>
<evidence type="ECO:0000256" key="2">
    <source>
        <dbReference type="ARBA" id="ARBA00011971"/>
    </source>
</evidence>
<dbReference type="InterPro" id="IPR023031">
    <property type="entry name" value="OPRT"/>
</dbReference>
<comment type="caution">
    <text evidence="6">Lacks conserved residue(s) required for the propagation of feature annotation.</text>
</comment>
<dbReference type="SUPFAM" id="SSF53271">
    <property type="entry name" value="PRTase-like"/>
    <property type="match status" value="1"/>
</dbReference>
<dbReference type="InterPro" id="IPR029057">
    <property type="entry name" value="PRTase-like"/>
</dbReference>
<name>A0ABW3DHB2_9BACL</name>
<keyword evidence="3 6" id="KW-0328">Glycosyltransferase</keyword>
<organism evidence="8 9">
    <name type="scientific">Paenibacillus residui</name>
    <dbReference type="NCBI Taxonomy" id="629724"/>
    <lineage>
        <taxon>Bacteria</taxon>
        <taxon>Bacillati</taxon>
        <taxon>Bacillota</taxon>
        <taxon>Bacilli</taxon>
        <taxon>Bacillales</taxon>
        <taxon>Paenibacillaceae</taxon>
        <taxon>Paenibacillus</taxon>
    </lineage>
</organism>
<evidence type="ECO:0000313" key="9">
    <source>
        <dbReference type="Proteomes" id="UP001597120"/>
    </source>
</evidence>
<dbReference type="GO" id="GO:0004588">
    <property type="term" value="F:orotate phosphoribosyltransferase activity"/>
    <property type="evidence" value="ECO:0007669"/>
    <property type="project" value="UniProtKB-EC"/>
</dbReference>
<comment type="subunit">
    <text evidence="6">Homodimer.</text>
</comment>
<comment type="similarity">
    <text evidence="6">Belongs to the purine/pyrimidine phosphoribosyltransferase family. PyrE subfamily.</text>
</comment>
<dbReference type="Gene3D" id="3.40.50.2020">
    <property type="match status" value="1"/>
</dbReference>
<dbReference type="PANTHER" id="PTHR19278:SF9">
    <property type="entry name" value="URIDINE 5'-MONOPHOSPHATE SYNTHASE"/>
    <property type="match status" value="1"/>
</dbReference>
<dbReference type="Proteomes" id="UP001597120">
    <property type="component" value="Unassembled WGS sequence"/>
</dbReference>
<comment type="pathway">
    <text evidence="1 6">Pyrimidine metabolism; UMP biosynthesis via de novo pathway; UMP from orotate: step 1/2.</text>
</comment>
<feature type="binding site" evidence="6">
    <location>
        <position position="105"/>
    </location>
    <ligand>
        <name>5-phospho-alpha-D-ribose 1-diphosphate</name>
        <dbReference type="ChEBI" id="CHEBI:58017"/>
        <note>ligand shared between dimeric partners</note>
    </ligand>
</feature>
<evidence type="ECO:0000256" key="5">
    <source>
        <dbReference type="ARBA" id="ARBA00022975"/>
    </source>
</evidence>
<feature type="binding site" evidence="6">
    <location>
        <position position="101"/>
    </location>
    <ligand>
        <name>5-phospho-alpha-D-ribose 1-diphosphate</name>
        <dbReference type="ChEBI" id="CHEBI:58017"/>
        <note>ligand shared between dimeric partners</note>
    </ligand>
</feature>
<feature type="domain" description="Phosphoribosyltransferase" evidence="7">
    <location>
        <begin position="55"/>
        <end position="148"/>
    </location>
</feature>
<feature type="binding site" evidence="6">
    <location>
        <position position="131"/>
    </location>
    <ligand>
        <name>orotate</name>
        <dbReference type="ChEBI" id="CHEBI:30839"/>
    </ligand>
</feature>
<dbReference type="CDD" id="cd06223">
    <property type="entry name" value="PRTases_typeI"/>
    <property type="match status" value="1"/>
</dbReference>
<dbReference type="Pfam" id="PF00156">
    <property type="entry name" value="Pribosyltran"/>
    <property type="match status" value="1"/>
</dbReference>
<comment type="caution">
    <text evidence="8">The sequence shown here is derived from an EMBL/GenBank/DDBJ whole genome shotgun (WGS) entry which is preliminary data.</text>
</comment>
<evidence type="ECO:0000256" key="4">
    <source>
        <dbReference type="ARBA" id="ARBA00022679"/>
    </source>
</evidence>
<comment type="cofactor">
    <cofactor evidence="6">
        <name>Mg(2+)</name>
        <dbReference type="ChEBI" id="CHEBI:18420"/>
    </cofactor>
</comment>
<dbReference type="InterPro" id="IPR004467">
    <property type="entry name" value="Or_phspho_trans_dom"/>
</dbReference>
<protein>
    <recommendedName>
        <fullName evidence="2 6">Orotate phosphoribosyltransferase</fullName>
        <shortName evidence="6">OPRT</shortName>
        <shortName evidence="6">OPRTase</shortName>
        <ecNumber evidence="2 6">2.4.2.10</ecNumber>
    </recommendedName>
</protein>
<keyword evidence="9" id="KW-1185">Reference proteome</keyword>
<comment type="function">
    <text evidence="6">Catalyzes the transfer of a ribosyl phosphate group from 5-phosphoribose 1-diphosphate to orotate, leading to the formation of orotidine monophosphate (OMP).</text>
</comment>
<reference evidence="9" key="1">
    <citation type="journal article" date="2019" name="Int. J. Syst. Evol. Microbiol.">
        <title>The Global Catalogue of Microorganisms (GCM) 10K type strain sequencing project: providing services to taxonomists for standard genome sequencing and annotation.</title>
        <authorList>
            <consortium name="The Broad Institute Genomics Platform"/>
            <consortium name="The Broad Institute Genome Sequencing Center for Infectious Disease"/>
            <person name="Wu L."/>
            <person name="Ma J."/>
        </authorList>
    </citation>
    <scope>NUCLEOTIDE SEQUENCE [LARGE SCALE GENOMIC DNA]</scope>
    <source>
        <strain evidence="9">CCUG 57263</strain>
    </source>
</reference>
<dbReference type="RefSeq" id="WP_379291226.1">
    <property type="nucleotide sequence ID" value="NZ_JBHTIU010000095.1"/>
</dbReference>
<keyword evidence="6" id="KW-0460">Magnesium</keyword>
<evidence type="ECO:0000256" key="6">
    <source>
        <dbReference type="HAMAP-Rule" id="MF_01208"/>
    </source>
</evidence>
<comment type="catalytic activity">
    <reaction evidence="6">
        <text>orotidine 5'-phosphate + diphosphate = orotate + 5-phospho-alpha-D-ribose 1-diphosphate</text>
        <dbReference type="Rhea" id="RHEA:10380"/>
        <dbReference type="ChEBI" id="CHEBI:30839"/>
        <dbReference type="ChEBI" id="CHEBI:33019"/>
        <dbReference type="ChEBI" id="CHEBI:57538"/>
        <dbReference type="ChEBI" id="CHEBI:58017"/>
        <dbReference type="EC" id="2.4.2.10"/>
    </reaction>
</comment>
<dbReference type="EC" id="2.4.2.10" evidence="2 6"/>
<feature type="binding site" evidence="6">
    <location>
        <position position="107"/>
    </location>
    <ligand>
        <name>5-phospho-alpha-D-ribose 1-diphosphate</name>
        <dbReference type="ChEBI" id="CHEBI:58017"/>
        <note>ligand shared between dimeric partners</note>
    </ligand>
</feature>
<proteinExistence type="inferred from homology"/>
<feature type="binding site" description="in other chain" evidence="6">
    <location>
        <begin position="127"/>
        <end position="135"/>
    </location>
    <ligand>
        <name>5-phospho-alpha-D-ribose 1-diphosphate</name>
        <dbReference type="ChEBI" id="CHEBI:58017"/>
        <note>ligand shared between dimeric partners</note>
    </ligand>
</feature>